<gene>
    <name evidence="8" type="primary">copD</name>
    <name evidence="8" type="ORF">ACFFF7_08870</name>
</gene>
<feature type="domain" description="Copper resistance protein D" evidence="7">
    <location>
        <begin position="193"/>
        <end position="300"/>
    </location>
</feature>
<dbReference type="Pfam" id="PF05425">
    <property type="entry name" value="CopD"/>
    <property type="match status" value="1"/>
</dbReference>
<evidence type="ECO:0000256" key="2">
    <source>
        <dbReference type="ARBA" id="ARBA00022475"/>
    </source>
</evidence>
<evidence type="ECO:0000256" key="4">
    <source>
        <dbReference type="ARBA" id="ARBA00022989"/>
    </source>
</evidence>
<dbReference type="NCBIfam" id="NF033808">
    <property type="entry name" value="copper_CopD"/>
    <property type="match status" value="1"/>
</dbReference>
<dbReference type="EMBL" id="JBHLTL010000005">
    <property type="protein sequence ID" value="MFC0589522.1"/>
    <property type="molecule type" value="Genomic_DNA"/>
</dbReference>
<accession>A0ABV6PI56</accession>
<evidence type="ECO:0000259" key="7">
    <source>
        <dbReference type="Pfam" id="PF05425"/>
    </source>
</evidence>
<dbReference type="PANTHER" id="PTHR34820">
    <property type="entry name" value="INNER MEMBRANE PROTEIN YEBZ"/>
    <property type="match status" value="1"/>
</dbReference>
<keyword evidence="9" id="KW-1185">Reference proteome</keyword>
<dbReference type="InterPro" id="IPR008457">
    <property type="entry name" value="Cu-R_CopD_dom"/>
</dbReference>
<name>A0ABV6PI56_9SPHN</name>
<feature type="transmembrane region" description="Helical" evidence="6">
    <location>
        <begin position="156"/>
        <end position="177"/>
    </location>
</feature>
<feature type="transmembrane region" description="Helical" evidence="6">
    <location>
        <begin position="283"/>
        <end position="301"/>
    </location>
</feature>
<evidence type="ECO:0000256" key="6">
    <source>
        <dbReference type="SAM" id="Phobius"/>
    </source>
</evidence>
<feature type="transmembrane region" description="Helical" evidence="6">
    <location>
        <begin position="6"/>
        <end position="31"/>
    </location>
</feature>
<feature type="transmembrane region" description="Helical" evidence="6">
    <location>
        <begin position="85"/>
        <end position="106"/>
    </location>
</feature>
<comment type="subcellular location">
    <subcellularLocation>
        <location evidence="1">Cell membrane</location>
        <topology evidence="1">Multi-pass membrane protein</topology>
    </subcellularLocation>
</comment>
<keyword evidence="4 6" id="KW-1133">Transmembrane helix</keyword>
<comment type="caution">
    <text evidence="8">The sequence shown here is derived from an EMBL/GenBank/DDBJ whole genome shotgun (WGS) entry which is preliminary data.</text>
</comment>
<keyword evidence="3 6" id="KW-0812">Transmembrane</keyword>
<keyword evidence="2" id="KW-1003">Cell membrane</keyword>
<feature type="transmembrane region" description="Helical" evidence="6">
    <location>
        <begin position="118"/>
        <end position="136"/>
    </location>
</feature>
<feature type="transmembrane region" description="Helical" evidence="6">
    <location>
        <begin position="234"/>
        <end position="254"/>
    </location>
</feature>
<organism evidence="8 9">
    <name type="scientific">Novosphingobium aquiterrae</name>
    <dbReference type="NCBI Taxonomy" id="624388"/>
    <lineage>
        <taxon>Bacteria</taxon>
        <taxon>Pseudomonadati</taxon>
        <taxon>Pseudomonadota</taxon>
        <taxon>Alphaproteobacteria</taxon>
        <taxon>Sphingomonadales</taxon>
        <taxon>Sphingomonadaceae</taxon>
        <taxon>Novosphingobium</taxon>
    </lineage>
</organism>
<evidence type="ECO:0000313" key="9">
    <source>
        <dbReference type="Proteomes" id="UP001589943"/>
    </source>
</evidence>
<evidence type="ECO:0000256" key="1">
    <source>
        <dbReference type="ARBA" id="ARBA00004651"/>
    </source>
</evidence>
<dbReference type="InterPro" id="IPR047689">
    <property type="entry name" value="CopD"/>
</dbReference>
<evidence type="ECO:0000256" key="3">
    <source>
        <dbReference type="ARBA" id="ARBA00022692"/>
    </source>
</evidence>
<feature type="transmembrane region" description="Helical" evidence="6">
    <location>
        <begin position="43"/>
        <end position="65"/>
    </location>
</feature>
<feature type="transmembrane region" description="Helical" evidence="6">
    <location>
        <begin position="198"/>
        <end position="222"/>
    </location>
</feature>
<reference evidence="8 9" key="1">
    <citation type="submission" date="2024-09" db="EMBL/GenBank/DDBJ databases">
        <authorList>
            <person name="Sun Q."/>
            <person name="Mori K."/>
        </authorList>
    </citation>
    <scope>NUCLEOTIDE SEQUENCE [LARGE SCALE GENOMIC DNA]</scope>
    <source>
        <strain evidence="8 9">NCAIM B.02537</strain>
    </source>
</reference>
<dbReference type="RefSeq" id="WP_379481021.1">
    <property type="nucleotide sequence ID" value="NZ_JBHLTL010000005.1"/>
</dbReference>
<dbReference type="Proteomes" id="UP001589943">
    <property type="component" value="Unassembled WGS sequence"/>
</dbReference>
<proteinExistence type="predicted"/>
<evidence type="ECO:0000313" key="8">
    <source>
        <dbReference type="EMBL" id="MFC0589522.1"/>
    </source>
</evidence>
<dbReference type="PANTHER" id="PTHR34820:SF4">
    <property type="entry name" value="INNER MEMBRANE PROTEIN YEBZ"/>
    <property type="match status" value="1"/>
</dbReference>
<keyword evidence="5 6" id="KW-0472">Membrane</keyword>
<dbReference type="InterPro" id="IPR032694">
    <property type="entry name" value="CopC/D"/>
</dbReference>
<evidence type="ECO:0000256" key="5">
    <source>
        <dbReference type="ARBA" id="ARBA00023136"/>
    </source>
</evidence>
<sequence>MDNLPVIIIRFALYADLMVLAGMVAFSLYALVAEEQTSGILPLIRPAVVLTLVGLMLSGLGMLALTASMTGSSLWALDGQVLREIIGKSAIGTAWIVRMVAMAFAVLAASALDRRPSAARFALLTSSALAIATLVWTGHAGATEGWTGTIHRLSDIVHMLAAAVWIGGIAAFSWMLLRPIGRQGSEQLSVAHRALEQFSQVGTLAVGLIVATGLINSLILLGLPSPSRLLASPYGQLLLAKLGLFGAMLALAGANRWRLTPALGAVIGTADPAPAIRDLRRSLILESAAALAILALVAWLGTLEPPGTAG</sequence>
<protein>
    <submittedName>
        <fullName evidence="8">Copper homeostasis membrane protein CopD</fullName>
    </submittedName>
</protein>